<reference evidence="4" key="1">
    <citation type="submission" date="2025-08" db="UniProtKB">
        <authorList>
            <consortium name="RefSeq"/>
        </authorList>
    </citation>
    <scope>IDENTIFICATION</scope>
</reference>
<keyword evidence="2" id="KW-0732">Signal</keyword>
<feature type="compositionally biased region" description="Pro residues" evidence="1">
    <location>
        <begin position="184"/>
        <end position="196"/>
    </location>
</feature>
<dbReference type="RefSeq" id="XP_029023896.1">
    <property type="nucleotide sequence ID" value="XM_029168063.2"/>
</dbReference>
<gene>
    <name evidence="4" type="primary">LOC114866287</name>
</gene>
<accession>A0A6P7NVH4</accession>
<evidence type="ECO:0000313" key="3">
    <source>
        <dbReference type="Proteomes" id="UP000515150"/>
    </source>
</evidence>
<feature type="region of interest" description="Disordered" evidence="1">
    <location>
        <begin position="26"/>
        <end position="47"/>
    </location>
</feature>
<organism evidence="3 4">
    <name type="scientific">Betta splendens</name>
    <name type="common">Siamese fighting fish</name>
    <dbReference type="NCBI Taxonomy" id="158456"/>
    <lineage>
        <taxon>Eukaryota</taxon>
        <taxon>Metazoa</taxon>
        <taxon>Chordata</taxon>
        <taxon>Craniata</taxon>
        <taxon>Vertebrata</taxon>
        <taxon>Euteleostomi</taxon>
        <taxon>Actinopterygii</taxon>
        <taxon>Neopterygii</taxon>
        <taxon>Teleostei</taxon>
        <taxon>Neoteleostei</taxon>
        <taxon>Acanthomorphata</taxon>
        <taxon>Anabantaria</taxon>
        <taxon>Anabantiformes</taxon>
        <taxon>Anabantoidei</taxon>
        <taxon>Osphronemidae</taxon>
        <taxon>Betta</taxon>
    </lineage>
</organism>
<proteinExistence type="predicted"/>
<feature type="compositionally biased region" description="Basic residues" evidence="1">
    <location>
        <begin position="290"/>
        <end position="303"/>
    </location>
</feature>
<sequence length="303" mass="32230">MACGVHLGILLVCLVQAERARCSWSQQAPASQRRGGGGYAGSGPLQGELRQAPVSAASAHGGGLSEWTHASADGRQTSWRRVKVQKLPPAHLDWFTPISSGSSINHFTSKKTSHDQSNQYLFSNGVSPSKTSDSQSPAQRPQGSAAGSPGPVGADASSEGQTLACGLGKRVTSRRRHGSSKAPRFPPPPNERPPQIPVRRNPPQSSTPASNAAVSCASYAPDWPRGQSAARSPSKRGRFGSASGAGSGRASRTFSIPQRLGGHAIRRPPAWSEQEGRILKPQQPASYKPRGQKVRWYKVKLRR</sequence>
<feature type="region of interest" description="Disordered" evidence="1">
    <location>
        <begin position="52"/>
        <end position="71"/>
    </location>
</feature>
<dbReference type="InParanoid" id="A0A6P7NVH4"/>
<dbReference type="GeneID" id="114866287"/>
<feature type="chain" id="PRO_5028051547" evidence="2">
    <location>
        <begin position="18"/>
        <end position="303"/>
    </location>
</feature>
<name>A0A6P7NVH4_BETSP</name>
<keyword evidence="3" id="KW-1185">Reference proteome</keyword>
<feature type="compositionally biased region" description="Polar residues" evidence="1">
    <location>
        <begin position="115"/>
        <end position="142"/>
    </location>
</feature>
<dbReference type="Proteomes" id="UP000515150">
    <property type="component" value="Chromosome 11"/>
</dbReference>
<evidence type="ECO:0000313" key="4">
    <source>
        <dbReference type="RefSeq" id="XP_029023896.1"/>
    </source>
</evidence>
<feature type="compositionally biased region" description="Low complexity" evidence="1">
    <location>
        <begin position="143"/>
        <end position="158"/>
    </location>
</feature>
<feature type="compositionally biased region" description="Low complexity" evidence="1">
    <location>
        <begin position="239"/>
        <end position="252"/>
    </location>
</feature>
<dbReference type="OrthoDB" id="8885993at2759"/>
<feature type="compositionally biased region" description="Polar residues" evidence="1">
    <location>
        <begin position="202"/>
        <end position="213"/>
    </location>
</feature>
<feature type="region of interest" description="Disordered" evidence="1">
    <location>
        <begin position="106"/>
        <end position="303"/>
    </location>
</feature>
<evidence type="ECO:0000256" key="1">
    <source>
        <dbReference type="SAM" id="MobiDB-lite"/>
    </source>
</evidence>
<feature type="signal peptide" evidence="2">
    <location>
        <begin position="1"/>
        <end position="17"/>
    </location>
</feature>
<dbReference type="KEGG" id="bspl:114866287"/>
<protein>
    <submittedName>
        <fullName evidence="4">Uncharacterized protein LOC114866287</fullName>
    </submittedName>
</protein>
<evidence type="ECO:0000256" key="2">
    <source>
        <dbReference type="SAM" id="SignalP"/>
    </source>
</evidence>
<dbReference type="AlphaFoldDB" id="A0A6P7NVH4"/>